<dbReference type="InterPro" id="IPR004839">
    <property type="entry name" value="Aminotransferase_I/II_large"/>
</dbReference>
<evidence type="ECO:0000259" key="3">
    <source>
        <dbReference type="Pfam" id="PF00155"/>
    </source>
</evidence>
<dbReference type="GO" id="GO:0004400">
    <property type="term" value="F:histidinol-phosphate transaminase activity"/>
    <property type="evidence" value="ECO:0007669"/>
    <property type="project" value="UniProtKB-EC"/>
</dbReference>
<gene>
    <name evidence="4" type="ORF">AAA081_02825</name>
</gene>
<name>A0ABV1J4X3_9FIRM</name>
<dbReference type="EMBL" id="JBBNPS010000005">
    <property type="protein sequence ID" value="MEQ3353236.1"/>
    <property type="molecule type" value="Genomic_DNA"/>
</dbReference>
<dbReference type="Proteomes" id="UP001481872">
    <property type="component" value="Unassembled WGS sequence"/>
</dbReference>
<evidence type="ECO:0000256" key="1">
    <source>
        <dbReference type="ARBA" id="ARBA00001933"/>
    </source>
</evidence>
<evidence type="ECO:0000313" key="5">
    <source>
        <dbReference type="Proteomes" id="UP001481872"/>
    </source>
</evidence>
<proteinExistence type="predicted"/>
<reference evidence="4 5" key="1">
    <citation type="submission" date="2024-04" db="EMBL/GenBank/DDBJ databases">
        <title>Human intestinal bacterial collection.</title>
        <authorList>
            <person name="Pauvert C."/>
            <person name="Hitch T.C.A."/>
            <person name="Clavel T."/>
        </authorList>
    </citation>
    <scope>NUCLEOTIDE SEQUENCE [LARGE SCALE GENOMIC DNA]</scope>
    <source>
        <strain evidence="4 5">CLA-SR-H026</strain>
    </source>
</reference>
<dbReference type="RefSeq" id="WP_349053613.1">
    <property type="nucleotide sequence ID" value="NZ_JBBNPS010000005.1"/>
</dbReference>
<dbReference type="InterPro" id="IPR015424">
    <property type="entry name" value="PyrdxlP-dep_Trfase"/>
</dbReference>
<sequence>MKKNRHGADLYALETKYHYRPEDIRDFSSNINPLGPSPKAMEAAAKNIRALCRYPDPEYRKLKAAIGDYLNVDQAAVLLGSGTSQLIQEAIAFIKPARALINSPCYSEYARELEKIGAEIFEYHLDYHKNFSIDVNEIIARINEEAVDLYVLTNPNNPTGSILTRADVARILDETSAHVLVDETYIEFTDPAIYSAVSLVKSREKLIVIRGTSKFFATPGIRLGYAVTGDEALHAALAADLSMWGINAMADVMGRVMFQDVAFREESFRLIQREKAKVIAALEAKGALKVFPSYGNFVLVKIKDKSRRAAELREALLAKKMVIRDCSNFKNLDERFFRFCLLDPESNEALVKAIDDFFKTS</sequence>
<feature type="domain" description="Aminotransferase class I/classII large" evidence="3">
    <location>
        <begin position="24"/>
        <end position="354"/>
    </location>
</feature>
<keyword evidence="5" id="KW-1185">Reference proteome</keyword>
<dbReference type="Gene3D" id="3.90.1150.10">
    <property type="entry name" value="Aspartate Aminotransferase, domain 1"/>
    <property type="match status" value="1"/>
</dbReference>
<evidence type="ECO:0000256" key="2">
    <source>
        <dbReference type="ARBA" id="ARBA00022898"/>
    </source>
</evidence>
<dbReference type="EC" id="2.6.1.9" evidence="4"/>
<keyword evidence="4" id="KW-0808">Transferase</keyword>
<dbReference type="PANTHER" id="PTHR42885:SF1">
    <property type="entry name" value="THREONINE-PHOSPHATE DECARBOXYLASE"/>
    <property type="match status" value="1"/>
</dbReference>
<dbReference type="CDD" id="cd00609">
    <property type="entry name" value="AAT_like"/>
    <property type="match status" value="1"/>
</dbReference>
<dbReference type="InterPro" id="IPR015422">
    <property type="entry name" value="PyrdxlP-dep_Trfase_small"/>
</dbReference>
<keyword evidence="2" id="KW-0663">Pyridoxal phosphate</keyword>
<keyword evidence="4" id="KW-0032">Aminotransferase</keyword>
<dbReference type="InterPro" id="IPR015421">
    <property type="entry name" value="PyrdxlP-dep_Trfase_major"/>
</dbReference>
<dbReference type="Pfam" id="PF00155">
    <property type="entry name" value="Aminotran_1_2"/>
    <property type="match status" value="1"/>
</dbReference>
<comment type="cofactor">
    <cofactor evidence="1">
        <name>pyridoxal 5'-phosphate</name>
        <dbReference type="ChEBI" id="CHEBI:597326"/>
    </cofactor>
</comment>
<accession>A0ABV1J4X3</accession>
<dbReference type="SUPFAM" id="SSF53383">
    <property type="entry name" value="PLP-dependent transferases"/>
    <property type="match status" value="1"/>
</dbReference>
<organism evidence="4 5">
    <name type="scientific">Aedoeadaptatus acetigenes</name>
    <dbReference type="NCBI Taxonomy" id="2981723"/>
    <lineage>
        <taxon>Bacteria</taxon>
        <taxon>Bacillati</taxon>
        <taxon>Bacillota</taxon>
        <taxon>Tissierellia</taxon>
        <taxon>Tissierellales</taxon>
        <taxon>Peptoniphilaceae</taxon>
        <taxon>Aedoeadaptatus</taxon>
    </lineage>
</organism>
<dbReference type="PANTHER" id="PTHR42885">
    <property type="entry name" value="HISTIDINOL-PHOSPHATE AMINOTRANSFERASE-RELATED"/>
    <property type="match status" value="1"/>
</dbReference>
<protein>
    <submittedName>
        <fullName evidence="4">Histidinol-phosphate transaminase</fullName>
        <ecNumber evidence="4">2.6.1.9</ecNumber>
    </submittedName>
</protein>
<comment type="caution">
    <text evidence="4">The sequence shown here is derived from an EMBL/GenBank/DDBJ whole genome shotgun (WGS) entry which is preliminary data.</text>
</comment>
<evidence type="ECO:0000313" key="4">
    <source>
        <dbReference type="EMBL" id="MEQ3353236.1"/>
    </source>
</evidence>
<dbReference type="Gene3D" id="3.40.640.10">
    <property type="entry name" value="Type I PLP-dependent aspartate aminotransferase-like (Major domain)"/>
    <property type="match status" value="1"/>
</dbReference>